<accession>A0AAD6IXG2</accession>
<sequence>MTSLISSIDDMNEKDPTPPIAYNHKAYLPMLRENLSVEELVAHISQLHKKNLEVKNLQGLSPGYVHIGNTLGCPEGKAIPCSGDVPPYITHEVVKKHEHMRTKVGSPIQGTVGDGGGEGAGFLAVVDKSKAQPSGHIKSLKQLGMSLNQAHSTSELERCDRAVPRLSAQQDQDLELR</sequence>
<dbReference type="EMBL" id="JAQGDS010000009">
    <property type="protein sequence ID" value="KAJ6258177.1"/>
    <property type="molecule type" value="Genomic_DNA"/>
</dbReference>
<evidence type="ECO:0000256" key="1">
    <source>
        <dbReference type="SAM" id="MobiDB-lite"/>
    </source>
</evidence>
<protein>
    <submittedName>
        <fullName evidence="2">Uncharacterized protein</fullName>
    </submittedName>
</protein>
<name>A0AAD6IXG2_DREDA</name>
<dbReference type="AlphaFoldDB" id="A0AAD6IXG2"/>
<feature type="region of interest" description="Disordered" evidence="1">
    <location>
        <begin position="155"/>
        <end position="177"/>
    </location>
</feature>
<evidence type="ECO:0000313" key="2">
    <source>
        <dbReference type="EMBL" id="KAJ6258177.1"/>
    </source>
</evidence>
<proteinExistence type="predicted"/>
<evidence type="ECO:0000313" key="3">
    <source>
        <dbReference type="Proteomes" id="UP001221413"/>
    </source>
</evidence>
<comment type="caution">
    <text evidence="2">The sequence shown here is derived from an EMBL/GenBank/DDBJ whole genome shotgun (WGS) entry which is preliminary data.</text>
</comment>
<organism evidence="2 3">
    <name type="scientific">Drechslerella dactyloides</name>
    <name type="common">Nematode-trapping fungus</name>
    <name type="synonym">Arthrobotrys dactyloides</name>
    <dbReference type="NCBI Taxonomy" id="74499"/>
    <lineage>
        <taxon>Eukaryota</taxon>
        <taxon>Fungi</taxon>
        <taxon>Dikarya</taxon>
        <taxon>Ascomycota</taxon>
        <taxon>Pezizomycotina</taxon>
        <taxon>Orbiliomycetes</taxon>
        <taxon>Orbiliales</taxon>
        <taxon>Orbiliaceae</taxon>
        <taxon>Drechslerella</taxon>
    </lineage>
</organism>
<keyword evidence="3" id="KW-1185">Reference proteome</keyword>
<reference evidence="2" key="1">
    <citation type="submission" date="2023-01" db="EMBL/GenBank/DDBJ databases">
        <title>The chitinases involved in constricting ring structure development in the nematode-trapping fungus Drechslerella dactyloides.</title>
        <authorList>
            <person name="Wang R."/>
            <person name="Zhang L."/>
            <person name="Tang P."/>
            <person name="Li S."/>
            <person name="Liang L."/>
        </authorList>
    </citation>
    <scope>NUCLEOTIDE SEQUENCE</scope>
    <source>
        <strain evidence="2">YMF1.00031</strain>
    </source>
</reference>
<dbReference type="Proteomes" id="UP001221413">
    <property type="component" value="Unassembled WGS sequence"/>
</dbReference>
<gene>
    <name evidence="2" type="ORF">Dda_7096</name>
</gene>